<dbReference type="Proteomes" id="UP000018874">
    <property type="component" value="Unassembled WGS sequence"/>
</dbReference>
<comment type="caution">
    <text evidence="3">The sequence shown here is derived from an EMBL/GenBank/DDBJ whole genome shotgun (WGS) entry which is preliminary data.</text>
</comment>
<feature type="domain" description="SPOR" evidence="2">
    <location>
        <begin position="71"/>
        <end position="149"/>
    </location>
</feature>
<feature type="compositionally biased region" description="Basic and acidic residues" evidence="1">
    <location>
        <begin position="51"/>
        <end position="64"/>
    </location>
</feature>
<evidence type="ECO:0000313" key="4">
    <source>
        <dbReference type="Proteomes" id="UP000018874"/>
    </source>
</evidence>
<dbReference type="PATRIC" id="fig|1411021.3.peg.2471"/>
<reference evidence="3 4" key="1">
    <citation type="submission" date="2013-11" db="EMBL/GenBank/DDBJ databases">
        <title>Single cell genomics of uncultured Tannerella BU063 (oral taxon 286).</title>
        <authorList>
            <person name="Beall C.J."/>
            <person name="Campbell A.G."/>
            <person name="Griffen A.L."/>
            <person name="Podar M."/>
            <person name="Leys E.J."/>
        </authorList>
    </citation>
    <scope>NUCLEOTIDE SEQUENCE [LARGE SCALE GENOMIC DNA]</scope>
    <source>
        <strain evidence="3">Cell 6/7/9</strain>
    </source>
</reference>
<gene>
    <name evidence="3" type="ORF">T231_17440</name>
</gene>
<evidence type="ECO:0000256" key="1">
    <source>
        <dbReference type="SAM" id="MobiDB-lite"/>
    </source>
</evidence>
<dbReference type="InterPro" id="IPR007730">
    <property type="entry name" value="SPOR-like_dom"/>
</dbReference>
<dbReference type="PROSITE" id="PS51724">
    <property type="entry name" value="SPOR"/>
    <property type="match status" value="1"/>
</dbReference>
<dbReference type="InterPro" id="IPR036680">
    <property type="entry name" value="SPOR-like_sf"/>
</dbReference>
<dbReference type="GO" id="GO:0051301">
    <property type="term" value="P:cell division"/>
    <property type="evidence" value="ECO:0007669"/>
    <property type="project" value="UniProtKB-KW"/>
</dbReference>
<evidence type="ECO:0000313" key="3">
    <source>
        <dbReference type="EMBL" id="ETK07391.1"/>
    </source>
</evidence>
<dbReference type="GO" id="GO:0042834">
    <property type="term" value="F:peptidoglycan binding"/>
    <property type="evidence" value="ECO:0007669"/>
    <property type="project" value="InterPro"/>
</dbReference>
<dbReference type="AlphaFoldDB" id="W2CLL1"/>
<evidence type="ECO:0000259" key="2">
    <source>
        <dbReference type="PROSITE" id="PS51724"/>
    </source>
</evidence>
<keyword evidence="4" id="KW-1185">Reference proteome</keyword>
<organism evidence="3 4">
    <name type="scientific">Tannerella sp. oral taxon BU063 isolate Cell 6/7/9</name>
    <dbReference type="NCBI Taxonomy" id="1411021"/>
    <lineage>
        <taxon>Bacteria</taxon>
        <taxon>Pseudomonadati</taxon>
        <taxon>Bacteroidota</taxon>
        <taxon>Bacteroidia</taxon>
        <taxon>Bacteroidales</taxon>
        <taxon>Tannerellaceae</taxon>
        <taxon>Tannerella</taxon>
    </lineage>
</organism>
<dbReference type="Gene3D" id="3.30.70.1070">
    <property type="entry name" value="Sporulation related repeat"/>
    <property type="match status" value="1"/>
</dbReference>
<sequence length="152" mass="17041">MLGVTLCLVFAIGTVSCKSKQSAYKAAYEQAKEREISSDEPTDEEIAPVTKSKDSGETRQEKITPVEGEDADAIKLYSVVVGSFKNRTNAFSLKERMQNEGYTPVLGENEQGMLRVIVTSFETKAEAEKSRDAIRAKYRPNFQDAWVLERTY</sequence>
<dbReference type="EMBL" id="AYYD01001284">
    <property type="protein sequence ID" value="ETK07391.1"/>
    <property type="molecule type" value="Genomic_DNA"/>
</dbReference>
<accession>W2CLL1</accession>
<name>W2CLL1_9BACT</name>
<proteinExistence type="predicted"/>
<protein>
    <submittedName>
        <fullName evidence="3">Cell division protein</fullName>
    </submittedName>
</protein>
<keyword evidence="3" id="KW-0131">Cell cycle</keyword>
<keyword evidence="3" id="KW-0132">Cell division</keyword>
<feature type="region of interest" description="Disordered" evidence="1">
    <location>
        <begin position="30"/>
        <end position="66"/>
    </location>
</feature>
<dbReference type="Pfam" id="PF05036">
    <property type="entry name" value="SPOR"/>
    <property type="match status" value="1"/>
</dbReference>
<dbReference type="SUPFAM" id="SSF110997">
    <property type="entry name" value="Sporulation related repeat"/>
    <property type="match status" value="1"/>
</dbReference>